<dbReference type="InterPro" id="IPR038441">
    <property type="entry name" value="THAP_Znf_sf"/>
</dbReference>
<feature type="domain" description="THAP-type" evidence="14">
    <location>
        <begin position="1"/>
        <end position="66"/>
    </location>
</feature>
<dbReference type="InterPro" id="IPR006612">
    <property type="entry name" value="THAP_Znf"/>
</dbReference>
<proteinExistence type="inferred from homology"/>
<dbReference type="PANTHER" id="PTHR46600">
    <property type="entry name" value="THAP DOMAIN-CONTAINING"/>
    <property type="match status" value="1"/>
</dbReference>
<keyword evidence="10" id="KW-0539">Nucleus</keyword>
<keyword evidence="11" id="KW-0131">Cell cycle</keyword>
<dbReference type="Pfam" id="PF05485">
    <property type="entry name" value="THAP"/>
    <property type="match status" value="1"/>
</dbReference>
<keyword evidence="9" id="KW-0804">Transcription</keyword>
<feature type="coiled-coil region" evidence="13">
    <location>
        <begin position="159"/>
        <end position="212"/>
    </location>
</feature>
<evidence type="ECO:0000256" key="9">
    <source>
        <dbReference type="ARBA" id="ARBA00023163"/>
    </source>
</evidence>
<keyword evidence="3" id="KW-0479">Metal-binding</keyword>
<evidence type="ECO:0000256" key="7">
    <source>
        <dbReference type="ARBA" id="ARBA00023054"/>
    </source>
</evidence>
<sequence>MMKKPPGVLFHGCPTSTEMRNKWLRALRHKCLILDWNKSKICSKHFDNECFDGNRKLKTDAVPTIFPSSMKHPQITKRNDPQIRTYGPKNRIDRLLSKKSQSELILDIKNSISKMREPRNLDNMVTEDLKFRGEVSNEAQLWLIVKKQEHLSTRSQRLIDQQRKQIDLLQNAVENKTNKKEIDETDTNKYIIKCLQEKLTTLEEQIEILTAVEAR</sequence>
<reference evidence="15 16" key="1">
    <citation type="submission" date="2023-11" db="EMBL/GenBank/DDBJ databases">
        <authorList>
            <person name="Okamura Y."/>
        </authorList>
    </citation>
    <scope>NUCLEOTIDE SEQUENCE [LARGE SCALE GENOMIC DNA]</scope>
</reference>
<evidence type="ECO:0000256" key="8">
    <source>
        <dbReference type="ARBA" id="ARBA00023125"/>
    </source>
</evidence>
<keyword evidence="7 13" id="KW-0175">Coiled coil</keyword>
<keyword evidence="6" id="KW-0805">Transcription regulation</keyword>
<dbReference type="InterPro" id="IPR026516">
    <property type="entry name" value="THAP1/10"/>
</dbReference>
<accession>A0AAV1K1M2</accession>
<dbReference type="SMART" id="SM00980">
    <property type="entry name" value="THAP"/>
    <property type="match status" value="1"/>
</dbReference>
<name>A0AAV1K1M2_9NEOP</name>
<keyword evidence="16" id="KW-1185">Reference proteome</keyword>
<keyword evidence="8 12" id="KW-0238">DNA-binding</keyword>
<evidence type="ECO:0000256" key="3">
    <source>
        <dbReference type="ARBA" id="ARBA00022723"/>
    </source>
</evidence>
<dbReference type="PROSITE" id="PS50950">
    <property type="entry name" value="ZF_THAP"/>
    <property type="match status" value="1"/>
</dbReference>
<dbReference type="Gene3D" id="6.20.210.20">
    <property type="entry name" value="THAP domain"/>
    <property type="match status" value="1"/>
</dbReference>
<evidence type="ECO:0000256" key="2">
    <source>
        <dbReference type="ARBA" id="ARBA00006177"/>
    </source>
</evidence>
<dbReference type="PANTHER" id="PTHR46600:SF1">
    <property type="entry name" value="THAP DOMAIN-CONTAINING PROTEIN 1"/>
    <property type="match status" value="1"/>
</dbReference>
<evidence type="ECO:0000256" key="10">
    <source>
        <dbReference type="ARBA" id="ARBA00023242"/>
    </source>
</evidence>
<evidence type="ECO:0000313" key="15">
    <source>
        <dbReference type="EMBL" id="CAK1555669.1"/>
    </source>
</evidence>
<dbReference type="GO" id="GO:0005654">
    <property type="term" value="C:nucleoplasm"/>
    <property type="evidence" value="ECO:0007669"/>
    <property type="project" value="UniProtKB-SubCell"/>
</dbReference>
<evidence type="ECO:0000256" key="12">
    <source>
        <dbReference type="PROSITE-ProRule" id="PRU00309"/>
    </source>
</evidence>
<comment type="subcellular location">
    <subcellularLocation>
        <location evidence="1">Nucleus</location>
        <location evidence="1">Nucleoplasm</location>
    </subcellularLocation>
</comment>
<evidence type="ECO:0000259" key="14">
    <source>
        <dbReference type="PROSITE" id="PS50950"/>
    </source>
</evidence>
<protein>
    <recommendedName>
        <fullName evidence="14">THAP-type domain-containing protein</fullName>
    </recommendedName>
</protein>
<keyword evidence="4 12" id="KW-0863">Zinc-finger</keyword>
<dbReference type="GO" id="GO:0043565">
    <property type="term" value="F:sequence-specific DNA binding"/>
    <property type="evidence" value="ECO:0007669"/>
    <property type="project" value="InterPro"/>
</dbReference>
<organism evidence="15 16">
    <name type="scientific">Leptosia nina</name>
    <dbReference type="NCBI Taxonomy" id="320188"/>
    <lineage>
        <taxon>Eukaryota</taxon>
        <taxon>Metazoa</taxon>
        <taxon>Ecdysozoa</taxon>
        <taxon>Arthropoda</taxon>
        <taxon>Hexapoda</taxon>
        <taxon>Insecta</taxon>
        <taxon>Pterygota</taxon>
        <taxon>Neoptera</taxon>
        <taxon>Endopterygota</taxon>
        <taxon>Lepidoptera</taxon>
        <taxon>Glossata</taxon>
        <taxon>Ditrysia</taxon>
        <taxon>Papilionoidea</taxon>
        <taxon>Pieridae</taxon>
        <taxon>Pierinae</taxon>
        <taxon>Leptosia</taxon>
    </lineage>
</organism>
<evidence type="ECO:0000256" key="13">
    <source>
        <dbReference type="SAM" id="Coils"/>
    </source>
</evidence>
<gene>
    <name evidence="15" type="ORF">LNINA_LOCUS14469</name>
</gene>
<evidence type="ECO:0000256" key="1">
    <source>
        <dbReference type="ARBA" id="ARBA00004642"/>
    </source>
</evidence>
<dbReference type="AlphaFoldDB" id="A0AAV1K1M2"/>
<keyword evidence="5" id="KW-0862">Zinc</keyword>
<dbReference type="Proteomes" id="UP001497472">
    <property type="component" value="Unassembled WGS sequence"/>
</dbReference>
<dbReference type="EMBL" id="CAVLEF010000280">
    <property type="protein sequence ID" value="CAK1555669.1"/>
    <property type="molecule type" value="Genomic_DNA"/>
</dbReference>
<evidence type="ECO:0000313" key="16">
    <source>
        <dbReference type="Proteomes" id="UP001497472"/>
    </source>
</evidence>
<dbReference type="GO" id="GO:0008270">
    <property type="term" value="F:zinc ion binding"/>
    <property type="evidence" value="ECO:0007669"/>
    <property type="project" value="UniProtKB-KW"/>
</dbReference>
<evidence type="ECO:0000256" key="5">
    <source>
        <dbReference type="ARBA" id="ARBA00022833"/>
    </source>
</evidence>
<evidence type="ECO:0000256" key="4">
    <source>
        <dbReference type="ARBA" id="ARBA00022771"/>
    </source>
</evidence>
<evidence type="ECO:0000256" key="6">
    <source>
        <dbReference type="ARBA" id="ARBA00023015"/>
    </source>
</evidence>
<comment type="caution">
    <text evidence="15">The sequence shown here is derived from an EMBL/GenBank/DDBJ whole genome shotgun (WGS) entry which is preliminary data.</text>
</comment>
<dbReference type="SMART" id="SM00692">
    <property type="entry name" value="DM3"/>
    <property type="match status" value="1"/>
</dbReference>
<dbReference type="SUPFAM" id="SSF57716">
    <property type="entry name" value="Glucocorticoid receptor-like (DNA-binding domain)"/>
    <property type="match status" value="1"/>
</dbReference>
<evidence type="ECO:0000256" key="11">
    <source>
        <dbReference type="ARBA" id="ARBA00023306"/>
    </source>
</evidence>
<comment type="similarity">
    <text evidence="2">Belongs to the THAP1 family.</text>
</comment>